<dbReference type="PRINTS" id="PR00662">
    <property type="entry name" value="G6PISOMERASE"/>
</dbReference>
<name>A0A0W0WD74_9GAMM</name>
<dbReference type="InterPro" id="IPR018189">
    <property type="entry name" value="Phosphoglucose_isomerase_CS"/>
</dbReference>
<dbReference type="GO" id="GO:0006096">
    <property type="term" value="P:glycolytic process"/>
    <property type="evidence" value="ECO:0007669"/>
    <property type="project" value="UniProtKB-UniRule"/>
</dbReference>
<sequence length="497" mass="55134">MKQLTELNSWIALEKHAESLCLFSLNALKKSTNSQNNQFKLHAEGLSVDFTYQRLNEATLELLIALANERQLKDKINGLLNGAIVNPSENRPALHSALRAPGEKPIWVDGNNIMPDIIATREEMGAISQQIRDGKWYGYSGKPITDVVNIGIGGSDFGPRFCLSALKDYVKPDLGFHFVSDADPKAFETAVEKLKPETTLFIISSKSFTTTETLYNAKKALSWINNYPHWDKHFIAVTANVDKAKELGISTVLPIWNWVGGRYSLCSAINLITCIAVGYDHFNELLAGAHSMDEHFSAKALHENIPVIMALVGLWNINFLHSSSLLMLVYAKQLEQLVPYIQQLDMESNGKSIDNHGRSVNHATGPIVWGGLGNQAQHSYYQLLCQGTHKVAADFISTQEFQGDLIDSFCNAKIRVLSEGINPPADPNGYIPGGMPINHIHLESCSPFCLGALIALYEHKIYVQSVLWNINPFDQPGVESAKRQKAIFDSQRHPALV</sequence>
<organism evidence="9 10">
    <name type="scientific">Legionella maceachernii</name>
    <dbReference type="NCBI Taxonomy" id="466"/>
    <lineage>
        <taxon>Bacteria</taxon>
        <taxon>Pseudomonadati</taxon>
        <taxon>Pseudomonadota</taxon>
        <taxon>Gammaproteobacteria</taxon>
        <taxon>Legionellales</taxon>
        <taxon>Legionellaceae</taxon>
        <taxon>Legionella</taxon>
    </lineage>
</organism>
<dbReference type="RefSeq" id="WP_058451486.1">
    <property type="nucleotide sequence ID" value="NZ_CAAAIB010000003.1"/>
</dbReference>
<comment type="pathway">
    <text evidence="1 7 8">Carbohydrate degradation; glycolysis; D-glyceraldehyde 3-phosphate and glycerone phosphate from D-glucose: step 2/4.</text>
</comment>
<dbReference type="Gene3D" id="3.40.50.10490">
    <property type="entry name" value="Glucose-6-phosphate isomerase like protein, domain 1"/>
    <property type="match status" value="2"/>
</dbReference>
<keyword evidence="5 7" id="KW-0413">Isomerase</keyword>
<dbReference type="AlphaFoldDB" id="A0A0W0WD74"/>
<dbReference type="SUPFAM" id="SSF53697">
    <property type="entry name" value="SIS domain"/>
    <property type="match status" value="1"/>
</dbReference>
<dbReference type="InterPro" id="IPR035476">
    <property type="entry name" value="SIS_PGI_1"/>
</dbReference>
<comment type="pathway">
    <text evidence="7">Carbohydrate biosynthesis; gluconeogenesis.</text>
</comment>
<dbReference type="PROSITE" id="PS51463">
    <property type="entry name" value="P_GLUCOSE_ISOMERASE_3"/>
    <property type="match status" value="1"/>
</dbReference>
<dbReference type="PROSITE" id="PS00765">
    <property type="entry name" value="P_GLUCOSE_ISOMERASE_1"/>
    <property type="match status" value="1"/>
</dbReference>
<dbReference type="CDD" id="cd05015">
    <property type="entry name" value="SIS_PGI_1"/>
    <property type="match status" value="1"/>
</dbReference>
<dbReference type="GO" id="GO:0097367">
    <property type="term" value="F:carbohydrate derivative binding"/>
    <property type="evidence" value="ECO:0007669"/>
    <property type="project" value="InterPro"/>
</dbReference>
<reference evidence="9 10" key="1">
    <citation type="submission" date="2015-11" db="EMBL/GenBank/DDBJ databases">
        <title>Genomic analysis of 38 Legionella species identifies large and diverse effector repertoires.</title>
        <authorList>
            <person name="Burstein D."/>
            <person name="Amaro F."/>
            <person name="Zusman T."/>
            <person name="Lifshitz Z."/>
            <person name="Cohen O."/>
            <person name="Gilbert J.A."/>
            <person name="Pupko T."/>
            <person name="Shuman H.A."/>
            <person name="Segal G."/>
        </authorList>
    </citation>
    <scope>NUCLEOTIDE SEQUENCE [LARGE SCALE GENOMIC DNA]</scope>
    <source>
        <strain evidence="9 10">PX-1-G2-E2</strain>
    </source>
</reference>
<keyword evidence="10" id="KW-1185">Reference proteome</keyword>
<dbReference type="HAMAP" id="MF_00473">
    <property type="entry name" value="G6P_isomerase"/>
    <property type="match status" value="1"/>
</dbReference>
<dbReference type="GO" id="GO:0048029">
    <property type="term" value="F:monosaccharide binding"/>
    <property type="evidence" value="ECO:0007669"/>
    <property type="project" value="TreeGrafter"/>
</dbReference>
<dbReference type="GO" id="GO:0051156">
    <property type="term" value="P:glucose 6-phosphate metabolic process"/>
    <property type="evidence" value="ECO:0007669"/>
    <property type="project" value="TreeGrafter"/>
</dbReference>
<dbReference type="PANTHER" id="PTHR11469">
    <property type="entry name" value="GLUCOSE-6-PHOSPHATE ISOMERASE"/>
    <property type="match status" value="1"/>
</dbReference>
<dbReference type="OrthoDB" id="140919at2"/>
<dbReference type="GO" id="GO:0004347">
    <property type="term" value="F:glucose-6-phosphate isomerase activity"/>
    <property type="evidence" value="ECO:0007669"/>
    <property type="project" value="UniProtKB-UniRule"/>
</dbReference>
<proteinExistence type="inferred from homology"/>
<dbReference type="EC" id="5.3.1.9" evidence="7"/>
<dbReference type="UniPathway" id="UPA00109">
    <property type="reaction ID" value="UER00181"/>
</dbReference>
<dbReference type="GO" id="GO:0005829">
    <property type="term" value="C:cytosol"/>
    <property type="evidence" value="ECO:0007669"/>
    <property type="project" value="TreeGrafter"/>
</dbReference>
<evidence type="ECO:0000256" key="7">
    <source>
        <dbReference type="HAMAP-Rule" id="MF_00473"/>
    </source>
</evidence>
<evidence type="ECO:0000256" key="2">
    <source>
        <dbReference type="ARBA" id="ARBA00006604"/>
    </source>
</evidence>
<evidence type="ECO:0000256" key="1">
    <source>
        <dbReference type="ARBA" id="ARBA00004926"/>
    </source>
</evidence>
<evidence type="ECO:0000313" key="9">
    <source>
        <dbReference type="EMBL" id="KTD30163.1"/>
    </source>
</evidence>
<comment type="catalytic activity">
    <reaction evidence="6 7 8">
        <text>alpha-D-glucose 6-phosphate = beta-D-fructose 6-phosphate</text>
        <dbReference type="Rhea" id="RHEA:11816"/>
        <dbReference type="ChEBI" id="CHEBI:57634"/>
        <dbReference type="ChEBI" id="CHEBI:58225"/>
        <dbReference type="EC" id="5.3.1.9"/>
    </reaction>
</comment>
<dbReference type="InterPro" id="IPR001672">
    <property type="entry name" value="G6P_Isomerase"/>
</dbReference>
<dbReference type="InterPro" id="IPR046348">
    <property type="entry name" value="SIS_dom_sf"/>
</dbReference>
<dbReference type="STRING" id="466.Lmac_0660"/>
<evidence type="ECO:0000256" key="8">
    <source>
        <dbReference type="RuleBase" id="RU000612"/>
    </source>
</evidence>
<dbReference type="UniPathway" id="UPA00138"/>
<protein>
    <recommendedName>
        <fullName evidence="7">Glucose-6-phosphate isomerase</fullName>
        <shortName evidence="7">GPI</shortName>
        <ecNumber evidence="7">5.3.1.9</ecNumber>
    </recommendedName>
    <alternativeName>
        <fullName evidence="7">Phosphoglucose isomerase</fullName>
        <shortName evidence="7">PGI</shortName>
    </alternativeName>
    <alternativeName>
        <fullName evidence="7">Phosphohexose isomerase</fullName>
        <shortName evidence="7">PHI</shortName>
    </alternativeName>
</protein>
<evidence type="ECO:0000313" key="10">
    <source>
        <dbReference type="Proteomes" id="UP000054908"/>
    </source>
</evidence>
<dbReference type="NCBIfam" id="NF001211">
    <property type="entry name" value="PRK00179.1"/>
    <property type="match status" value="1"/>
</dbReference>
<evidence type="ECO:0000256" key="3">
    <source>
        <dbReference type="ARBA" id="ARBA00022432"/>
    </source>
</evidence>
<keyword evidence="4 7" id="KW-0324">Glycolysis</keyword>
<comment type="subcellular location">
    <subcellularLocation>
        <location evidence="7">Cytoplasm</location>
    </subcellularLocation>
</comment>
<dbReference type="Pfam" id="PF00342">
    <property type="entry name" value="PGI"/>
    <property type="match status" value="1"/>
</dbReference>
<evidence type="ECO:0000256" key="5">
    <source>
        <dbReference type="ARBA" id="ARBA00023235"/>
    </source>
</evidence>
<accession>A0A0W0WD74</accession>
<feature type="active site" description="Proton donor" evidence="7">
    <location>
        <position position="347"/>
    </location>
</feature>
<dbReference type="Proteomes" id="UP000054908">
    <property type="component" value="Unassembled WGS sequence"/>
</dbReference>
<feature type="active site" evidence="7">
    <location>
        <position position="482"/>
    </location>
</feature>
<keyword evidence="7" id="KW-0963">Cytoplasm</keyword>
<dbReference type="InterPro" id="IPR035482">
    <property type="entry name" value="SIS_PGI_2"/>
</dbReference>
<keyword evidence="3 7" id="KW-0312">Gluconeogenesis</keyword>
<dbReference type="CDD" id="cd05016">
    <property type="entry name" value="SIS_PGI_2"/>
    <property type="match status" value="1"/>
</dbReference>
<dbReference type="EMBL" id="LNYL01000018">
    <property type="protein sequence ID" value="KTD30163.1"/>
    <property type="molecule type" value="Genomic_DNA"/>
</dbReference>
<evidence type="ECO:0000256" key="4">
    <source>
        <dbReference type="ARBA" id="ARBA00023152"/>
    </source>
</evidence>
<comment type="function">
    <text evidence="7">Catalyzes the reversible isomerization of glucose-6-phosphate to fructose-6-phosphate.</text>
</comment>
<comment type="similarity">
    <text evidence="2 7 8">Belongs to the GPI family.</text>
</comment>
<dbReference type="GO" id="GO:0006094">
    <property type="term" value="P:gluconeogenesis"/>
    <property type="evidence" value="ECO:0007669"/>
    <property type="project" value="UniProtKB-UniRule"/>
</dbReference>
<comment type="caution">
    <text evidence="9">The sequence shown here is derived from an EMBL/GenBank/DDBJ whole genome shotgun (WGS) entry which is preliminary data.</text>
</comment>
<gene>
    <name evidence="9" type="primary">gpi_1</name>
    <name evidence="7" type="synonym">pgi</name>
    <name evidence="9" type="ORF">Lmac_0660</name>
</gene>
<feature type="active site" evidence="7">
    <location>
        <position position="378"/>
    </location>
</feature>
<dbReference type="PROSITE" id="PS00174">
    <property type="entry name" value="P_GLUCOSE_ISOMERASE_2"/>
    <property type="match status" value="1"/>
</dbReference>
<evidence type="ECO:0000256" key="6">
    <source>
        <dbReference type="ARBA" id="ARBA00029321"/>
    </source>
</evidence>
<dbReference type="PATRIC" id="fig|466.6.peg.713"/>
<dbReference type="PANTHER" id="PTHR11469:SF1">
    <property type="entry name" value="GLUCOSE-6-PHOSPHATE ISOMERASE"/>
    <property type="match status" value="1"/>
</dbReference>